<keyword evidence="2" id="KW-1185">Reference proteome</keyword>
<comment type="caution">
    <text evidence="1">The sequence shown here is derived from an EMBL/GenBank/DDBJ whole genome shotgun (WGS) entry which is preliminary data.</text>
</comment>
<proteinExistence type="predicted"/>
<dbReference type="EMBL" id="MU827325">
    <property type="protein sequence ID" value="KAJ7356088.1"/>
    <property type="molecule type" value="Genomic_DNA"/>
</dbReference>
<gene>
    <name evidence="1" type="ORF">OS493_027015</name>
</gene>
<protein>
    <submittedName>
        <fullName evidence="1">Uncharacterized protein</fullName>
    </submittedName>
</protein>
<dbReference type="PANTHER" id="PTHR20956:SF12">
    <property type="entry name" value="FLYWCH-TYPE DOMAIN-CONTAINING PROTEIN"/>
    <property type="match status" value="1"/>
</dbReference>
<organism evidence="1 2">
    <name type="scientific">Desmophyllum pertusum</name>
    <dbReference type="NCBI Taxonomy" id="174260"/>
    <lineage>
        <taxon>Eukaryota</taxon>
        <taxon>Metazoa</taxon>
        <taxon>Cnidaria</taxon>
        <taxon>Anthozoa</taxon>
        <taxon>Hexacorallia</taxon>
        <taxon>Scleractinia</taxon>
        <taxon>Caryophylliina</taxon>
        <taxon>Caryophylliidae</taxon>
        <taxon>Desmophyllum</taxon>
    </lineage>
</organism>
<name>A0A9W9YKS0_9CNID</name>
<dbReference type="Proteomes" id="UP001163046">
    <property type="component" value="Unassembled WGS sequence"/>
</dbReference>
<evidence type="ECO:0000313" key="2">
    <source>
        <dbReference type="Proteomes" id="UP001163046"/>
    </source>
</evidence>
<reference evidence="1" key="1">
    <citation type="submission" date="2023-01" db="EMBL/GenBank/DDBJ databases">
        <title>Genome assembly of the deep-sea coral Lophelia pertusa.</title>
        <authorList>
            <person name="Herrera S."/>
            <person name="Cordes E."/>
        </authorList>
    </citation>
    <scope>NUCLEOTIDE SEQUENCE</scope>
    <source>
        <strain evidence="1">USNM1676648</strain>
        <tissue evidence="1">Polyp</tissue>
    </source>
</reference>
<sequence length="99" mass="11482">MAAKITAHVKAKAVEDIFKPAPAIVDEPEFIARQANRLRQRLRPKEPVDLDFRLEEEHLPEAFLKSDLTVNGRRHLVFATDEQLDYLSRAKDVVHRRNI</sequence>
<dbReference type="AlphaFoldDB" id="A0A9W9YKS0"/>
<evidence type="ECO:0000313" key="1">
    <source>
        <dbReference type="EMBL" id="KAJ7356088.1"/>
    </source>
</evidence>
<dbReference type="PANTHER" id="PTHR20956">
    <property type="entry name" value="HEH2P"/>
    <property type="match status" value="1"/>
</dbReference>
<dbReference type="OrthoDB" id="5987781at2759"/>
<accession>A0A9W9YKS0</accession>